<dbReference type="Proteomes" id="UP000245577">
    <property type="component" value="Unassembled WGS sequence"/>
</dbReference>
<dbReference type="InterPro" id="IPR020103">
    <property type="entry name" value="PsdUridine_synth_cat_dom_sf"/>
</dbReference>
<evidence type="ECO:0000313" key="9">
    <source>
        <dbReference type="Proteomes" id="UP000245577"/>
    </source>
</evidence>
<comment type="catalytic activity">
    <reaction evidence="5">
        <text>uridine(55) in tRNA = pseudouridine(55) in tRNA</text>
        <dbReference type="Rhea" id="RHEA:42532"/>
        <dbReference type="Rhea" id="RHEA-COMP:10101"/>
        <dbReference type="Rhea" id="RHEA-COMP:10102"/>
        <dbReference type="ChEBI" id="CHEBI:65314"/>
        <dbReference type="ChEBI" id="CHEBI:65315"/>
        <dbReference type="EC" id="5.4.99.25"/>
    </reaction>
</comment>
<keyword evidence="9" id="KW-1185">Reference proteome</keyword>
<feature type="domain" description="Pus10 THUMP" evidence="7">
    <location>
        <begin position="75"/>
        <end position="150"/>
    </location>
</feature>
<keyword evidence="3 5" id="KW-0694">RNA-binding</keyword>
<dbReference type="InterPro" id="IPR048741">
    <property type="entry name" value="Pus10-like_C"/>
</dbReference>
<dbReference type="HAMAP" id="MF_01893">
    <property type="entry name" value="Pus10_arch"/>
    <property type="match status" value="1"/>
</dbReference>
<dbReference type="EC" id="5.4.99.25" evidence="5"/>
<evidence type="ECO:0000259" key="6">
    <source>
        <dbReference type="Pfam" id="PF21238"/>
    </source>
</evidence>
<dbReference type="NCBIfam" id="TIGR01213">
    <property type="entry name" value="pseudo_Pus10arc"/>
    <property type="match status" value="1"/>
</dbReference>
<feature type="binding site" evidence="5">
    <location>
        <position position="369"/>
    </location>
    <ligand>
        <name>substrate</name>
    </ligand>
</feature>
<dbReference type="RefSeq" id="WP_116670245.1">
    <property type="nucleotide sequence ID" value="NZ_MZGU01000006.1"/>
</dbReference>
<feature type="binding site" evidence="5">
    <location>
        <position position="300"/>
    </location>
    <ligand>
        <name>substrate</name>
    </ligand>
</feature>
<evidence type="ECO:0000256" key="2">
    <source>
        <dbReference type="ARBA" id="ARBA00022694"/>
    </source>
</evidence>
<dbReference type="GO" id="GO:0000049">
    <property type="term" value="F:tRNA binding"/>
    <property type="evidence" value="ECO:0007669"/>
    <property type="project" value="InterPro"/>
</dbReference>
<comment type="catalytic activity">
    <reaction evidence="5">
        <text>uridine(54) in tRNA = pseudouridine(54) in tRNA</text>
        <dbReference type="Rhea" id="RHEA:57876"/>
        <dbReference type="Rhea" id="RHEA-COMP:10193"/>
        <dbReference type="Rhea" id="RHEA-COMP:14141"/>
        <dbReference type="ChEBI" id="CHEBI:65314"/>
        <dbReference type="ChEBI" id="CHEBI:65315"/>
    </reaction>
</comment>
<dbReference type="FunFam" id="3.30.70.2510:FF:000001">
    <property type="entry name" value="tRNA pseudouridine synthase Pus10"/>
    <property type="match status" value="1"/>
</dbReference>
<comment type="function">
    <text evidence="5">Responsible for synthesis of pseudouridine from uracil-54 and uracil-55 in the psi GC loop of transfer RNAs.</text>
</comment>
<evidence type="ECO:0000256" key="1">
    <source>
        <dbReference type="ARBA" id="ARBA00009652"/>
    </source>
</evidence>
<keyword evidence="2 5" id="KW-0819">tRNA processing</keyword>
<dbReference type="Pfam" id="PF21238">
    <property type="entry name" value="Pus10_C"/>
    <property type="match status" value="1"/>
</dbReference>
<dbReference type="PANTHER" id="PTHR21568">
    <property type="entry name" value="TRNA PSEUDOURIDINE SYNTHASE PUS10"/>
    <property type="match status" value="1"/>
</dbReference>
<reference evidence="8 9" key="1">
    <citation type="submission" date="2017-03" db="EMBL/GenBank/DDBJ databases">
        <title>Genome sequence of Methanobrevibacter wosei.</title>
        <authorList>
            <person name="Poehlein A."/>
            <person name="Seedorf H."/>
            <person name="Daniel R."/>
        </authorList>
    </citation>
    <scope>NUCLEOTIDE SEQUENCE [LARGE SCALE GENOMIC DNA]</scope>
    <source>
        <strain evidence="8 9">DSM 11979</strain>
    </source>
</reference>
<dbReference type="AlphaFoldDB" id="A0A2U1S6D8"/>
<feature type="domain" description="Pus10-like C-terminal" evidence="6">
    <location>
        <begin position="165"/>
        <end position="403"/>
    </location>
</feature>
<protein>
    <recommendedName>
        <fullName evidence="5">tRNA pseudouridine synthase Pus10</fullName>
        <ecNumber evidence="5">5.4.99.25</ecNumber>
    </recommendedName>
    <alternativeName>
        <fullName evidence="5">tRNA pseudouridine 54/55 synthase</fullName>
        <shortName evidence="5">Psi54/55 synthase</shortName>
    </alternativeName>
</protein>
<evidence type="ECO:0000256" key="4">
    <source>
        <dbReference type="ARBA" id="ARBA00023235"/>
    </source>
</evidence>
<dbReference type="InterPro" id="IPR005912">
    <property type="entry name" value="Pus10"/>
</dbReference>
<dbReference type="OrthoDB" id="10348at2157"/>
<dbReference type="SUPFAM" id="SSF55120">
    <property type="entry name" value="Pseudouridine synthase"/>
    <property type="match status" value="1"/>
</dbReference>
<keyword evidence="4 5" id="KW-0413">Isomerase</keyword>
<proteinExistence type="inferred from homology"/>
<evidence type="ECO:0000313" key="8">
    <source>
        <dbReference type="EMBL" id="PWB85155.1"/>
    </source>
</evidence>
<dbReference type="EMBL" id="MZGU01000006">
    <property type="protein sequence ID" value="PWB85155.1"/>
    <property type="molecule type" value="Genomic_DNA"/>
</dbReference>
<organism evidence="8 9">
    <name type="scientific">Methanobrevibacter woesei</name>
    <dbReference type="NCBI Taxonomy" id="190976"/>
    <lineage>
        <taxon>Archaea</taxon>
        <taxon>Methanobacteriati</taxon>
        <taxon>Methanobacteriota</taxon>
        <taxon>Methanomada group</taxon>
        <taxon>Methanobacteria</taxon>
        <taxon>Methanobacteriales</taxon>
        <taxon>Methanobacteriaceae</taxon>
        <taxon>Methanobrevibacter</taxon>
    </lineage>
</organism>
<dbReference type="Gene3D" id="3.30.70.3190">
    <property type="match status" value="1"/>
</dbReference>
<evidence type="ECO:0000256" key="5">
    <source>
        <dbReference type="HAMAP-Rule" id="MF_01893"/>
    </source>
</evidence>
<dbReference type="Pfam" id="PF22023">
    <property type="entry name" value="Pus10_THUMP_arc"/>
    <property type="match status" value="1"/>
</dbReference>
<sequence>MDQLAILKAKELLELTEGNICNHCLGRKLSSLVKGEDNLDRAKKISEELNINQDDADCVICGNIFDRINDELFDKIYNKIEHLGVEFDTFLVGTSLDKAIKQKDDEISDSLDVVVEPIKKELNRIIGSEIENNSNKEVSFEKQDIVINVDIRKKTKVRLQINPLFIEGKYNKYLRGIPQTKWPCTKCKGRGCDECNGTGKQYPESVEELLSERILEVTRGYEAKFHGAGREDIDVLMLGSGRPFVLEIKEPKIRKINLKELEEEINKSAKGKTAYHGLKFVERNRKAEIKVSSPDTYKVYKALVKCDEPYDKSKLKDLEKLDEINQQTPIRVLRRRADKVRIKHVKELKSEVIDDYTFEITIKTEGGLYIKELISGDEGRSKPNVSEILGVNAVCAQLDVIEVSEK</sequence>
<name>A0A2U1S6D8_9EURY</name>
<evidence type="ECO:0000256" key="3">
    <source>
        <dbReference type="ARBA" id="ARBA00022884"/>
    </source>
</evidence>
<comment type="caution">
    <text evidence="8">The sequence shown here is derived from an EMBL/GenBank/DDBJ whole genome shotgun (WGS) entry which is preliminary data.</text>
</comment>
<comment type="similarity">
    <text evidence="1 5">Belongs to the pseudouridine synthase Pus10 family.</text>
</comment>
<accession>A0A2U1S6D8</accession>
<dbReference type="GO" id="GO:0160148">
    <property type="term" value="F:tRNA pseudouridine(55) synthase activity"/>
    <property type="evidence" value="ECO:0007669"/>
    <property type="project" value="UniProtKB-EC"/>
</dbReference>
<dbReference type="Gene3D" id="3.30.70.2510">
    <property type="match status" value="1"/>
</dbReference>
<dbReference type="InterPro" id="IPR039894">
    <property type="entry name" value="Pus10-like"/>
</dbReference>
<evidence type="ECO:0000259" key="7">
    <source>
        <dbReference type="Pfam" id="PF22023"/>
    </source>
</evidence>
<dbReference type="PANTHER" id="PTHR21568:SF0">
    <property type="entry name" value="TRNA PSEUDOURIDINE SYNTHASE PUS10"/>
    <property type="match status" value="1"/>
</dbReference>
<dbReference type="InterPro" id="IPR055174">
    <property type="entry name" value="Pus10_THUMP_arc"/>
</dbReference>
<gene>
    <name evidence="5" type="primary">pus10</name>
    <name evidence="8" type="ORF">MBBWO_14690</name>
</gene>
<feature type="active site" description="Nucleophile" evidence="5">
    <location>
        <position position="232"/>
    </location>
</feature>
<dbReference type="GO" id="GO:0031119">
    <property type="term" value="P:tRNA pseudouridine synthesis"/>
    <property type="evidence" value="ECO:0007669"/>
    <property type="project" value="UniProtKB-UniRule"/>
</dbReference>